<dbReference type="EMBL" id="BNCD01000005">
    <property type="protein sequence ID" value="GHH76266.1"/>
    <property type="molecule type" value="Genomic_DNA"/>
</dbReference>
<name>A0A919G1R5_9ACTN</name>
<reference evidence="2" key="2">
    <citation type="submission" date="2020-09" db="EMBL/GenBank/DDBJ databases">
        <authorList>
            <person name="Sun Q."/>
            <person name="Ohkuma M."/>
        </authorList>
    </citation>
    <scope>NUCLEOTIDE SEQUENCE</scope>
    <source>
        <strain evidence="2">JCM 5069</strain>
    </source>
</reference>
<reference evidence="2" key="1">
    <citation type="journal article" date="2014" name="Int. J. Syst. Evol. Microbiol.">
        <title>Complete genome sequence of Corynebacterium casei LMG S-19264T (=DSM 44701T), isolated from a smear-ripened cheese.</title>
        <authorList>
            <consortium name="US DOE Joint Genome Institute (JGI-PGF)"/>
            <person name="Walter F."/>
            <person name="Albersmeier A."/>
            <person name="Kalinowski J."/>
            <person name="Ruckert C."/>
        </authorList>
    </citation>
    <scope>NUCLEOTIDE SEQUENCE</scope>
    <source>
        <strain evidence="2">JCM 5069</strain>
    </source>
</reference>
<feature type="compositionally biased region" description="Basic residues" evidence="1">
    <location>
        <begin position="1"/>
        <end position="22"/>
    </location>
</feature>
<protein>
    <submittedName>
        <fullName evidence="2">Uncharacterized protein</fullName>
    </submittedName>
</protein>
<gene>
    <name evidence="2" type="ORF">GCM10018793_21490</name>
</gene>
<keyword evidence="3" id="KW-1185">Reference proteome</keyword>
<evidence type="ECO:0000256" key="1">
    <source>
        <dbReference type="SAM" id="MobiDB-lite"/>
    </source>
</evidence>
<sequence length="212" mass="22507">MTRRRSHPHLRTNRPSPRRRRTPAGSGDGPGAGWAAKATGLCTFLALAAAVVAQYLGLWKDLFGHPGPPPSASAPSAPARSTAVCGHADGDVVLEPVGKPSRSAAHVVATVSCVLAPGDHLSWVVRKVTGTAADPHVHWTLRWDLDEGPGRYTYDAVLRTTDPGSKREVSVVLMDGGTYRNVKQTRDPQTNYVAMPSPAPVVSNSVLITTPR</sequence>
<proteinExistence type="predicted"/>
<accession>A0A919G1R5</accession>
<evidence type="ECO:0000313" key="2">
    <source>
        <dbReference type="EMBL" id="GHH76266.1"/>
    </source>
</evidence>
<feature type="region of interest" description="Disordered" evidence="1">
    <location>
        <begin position="1"/>
        <end position="32"/>
    </location>
</feature>
<evidence type="ECO:0000313" key="3">
    <source>
        <dbReference type="Proteomes" id="UP000603708"/>
    </source>
</evidence>
<dbReference type="Proteomes" id="UP000603708">
    <property type="component" value="Unassembled WGS sequence"/>
</dbReference>
<organism evidence="2 3">
    <name type="scientific">Streptomyces sulfonofaciens</name>
    <dbReference type="NCBI Taxonomy" id="68272"/>
    <lineage>
        <taxon>Bacteria</taxon>
        <taxon>Bacillati</taxon>
        <taxon>Actinomycetota</taxon>
        <taxon>Actinomycetes</taxon>
        <taxon>Kitasatosporales</taxon>
        <taxon>Streptomycetaceae</taxon>
        <taxon>Streptomyces</taxon>
    </lineage>
</organism>
<comment type="caution">
    <text evidence="2">The sequence shown here is derived from an EMBL/GenBank/DDBJ whole genome shotgun (WGS) entry which is preliminary data.</text>
</comment>
<dbReference type="AlphaFoldDB" id="A0A919G1R5"/>